<gene>
    <name evidence="2" type="ORF">PEL8287_01364</name>
</gene>
<keyword evidence="1" id="KW-1133">Transmembrane helix</keyword>
<reference evidence="2 3" key="1">
    <citation type="submission" date="2017-03" db="EMBL/GenBank/DDBJ databases">
        <authorList>
            <person name="Afonso C.L."/>
            <person name="Miller P.J."/>
            <person name="Scott M.A."/>
            <person name="Spackman E."/>
            <person name="Goraichik I."/>
            <person name="Dimitrov K.M."/>
            <person name="Suarez D.L."/>
            <person name="Swayne D.E."/>
        </authorList>
    </citation>
    <scope>NUCLEOTIDE SEQUENCE [LARGE SCALE GENOMIC DNA]</scope>
    <source>
        <strain evidence="2 3">CECT 8287</strain>
    </source>
</reference>
<dbReference type="EMBL" id="FWFL01000003">
    <property type="protein sequence ID" value="SLN29753.1"/>
    <property type="molecule type" value="Genomic_DNA"/>
</dbReference>
<feature type="transmembrane region" description="Helical" evidence="1">
    <location>
        <begin position="182"/>
        <end position="200"/>
    </location>
</feature>
<feature type="transmembrane region" description="Helical" evidence="1">
    <location>
        <begin position="12"/>
        <end position="33"/>
    </location>
</feature>
<protein>
    <submittedName>
        <fullName evidence="2">Uncharacterized protein</fullName>
    </submittedName>
</protein>
<evidence type="ECO:0000313" key="2">
    <source>
        <dbReference type="EMBL" id="SLN29753.1"/>
    </source>
</evidence>
<organism evidence="2 3">
    <name type="scientific">Roseovarius litorisediminis</name>
    <dbReference type="NCBI Taxonomy" id="1312363"/>
    <lineage>
        <taxon>Bacteria</taxon>
        <taxon>Pseudomonadati</taxon>
        <taxon>Pseudomonadota</taxon>
        <taxon>Alphaproteobacteria</taxon>
        <taxon>Rhodobacterales</taxon>
        <taxon>Roseobacteraceae</taxon>
        <taxon>Roseovarius</taxon>
    </lineage>
</organism>
<keyword evidence="1" id="KW-0472">Membrane</keyword>
<evidence type="ECO:0000256" key="1">
    <source>
        <dbReference type="SAM" id="Phobius"/>
    </source>
</evidence>
<evidence type="ECO:0000313" key="3">
    <source>
        <dbReference type="Proteomes" id="UP000193827"/>
    </source>
</evidence>
<proteinExistence type="predicted"/>
<keyword evidence="1" id="KW-0812">Transmembrane</keyword>
<dbReference type="RefSeq" id="WP_085891626.1">
    <property type="nucleotide sequence ID" value="NZ_FWFL01000003.1"/>
</dbReference>
<feature type="transmembrane region" description="Helical" evidence="1">
    <location>
        <begin position="140"/>
        <end position="161"/>
    </location>
</feature>
<sequence>MLHLNDRSGLSNADTLLFGLAYATLIFTVIYYITGLHEAFRMGFATEDGPIEWGTAVCLLLSSMVLIRNARVLWTKRGAAAALITGFYAFLFFFASGEEISWGYRLFHWDANEFFLQNNAQKETNLHNLVVGDVKLVKTVFGSGLTVVILLYLLVMPLVYTRMSLVRGIAKRLAIPVPDTRHMFLALAATIVILAVQMMTKWECYEFVFSLLTLSIFLRPRNADQVT</sequence>
<dbReference type="AlphaFoldDB" id="A0A1Y5S4R4"/>
<feature type="transmembrane region" description="Helical" evidence="1">
    <location>
        <begin position="53"/>
        <end position="71"/>
    </location>
</feature>
<feature type="transmembrane region" description="Helical" evidence="1">
    <location>
        <begin position="78"/>
        <end position="97"/>
    </location>
</feature>
<name>A0A1Y5S4R4_9RHOB</name>
<keyword evidence="3" id="KW-1185">Reference proteome</keyword>
<dbReference type="OrthoDB" id="7067875at2"/>
<dbReference type="Proteomes" id="UP000193827">
    <property type="component" value="Unassembled WGS sequence"/>
</dbReference>
<accession>A0A1Y5S4R4</accession>